<name>A0A8S1P3Y8_PARPR</name>
<dbReference type="GO" id="GO:0005829">
    <property type="term" value="C:cytosol"/>
    <property type="evidence" value="ECO:0007669"/>
    <property type="project" value="TreeGrafter"/>
</dbReference>
<dbReference type="OMA" id="NDEQICR"/>
<proteinExistence type="predicted"/>
<dbReference type="InterPro" id="IPR050164">
    <property type="entry name" value="Peptidase_C19"/>
</dbReference>
<evidence type="ECO:0000259" key="2">
    <source>
        <dbReference type="PROSITE" id="PS50235"/>
    </source>
</evidence>
<evidence type="ECO:0000313" key="3">
    <source>
        <dbReference type="EMBL" id="CAD8097762.1"/>
    </source>
</evidence>
<dbReference type="GO" id="GO:0004843">
    <property type="term" value="F:cysteine-type deubiquitinase activity"/>
    <property type="evidence" value="ECO:0007669"/>
    <property type="project" value="InterPro"/>
</dbReference>
<dbReference type="InterPro" id="IPR028889">
    <property type="entry name" value="USP"/>
</dbReference>
<evidence type="ECO:0000313" key="4">
    <source>
        <dbReference type="Proteomes" id="UP000688137"/>
    </source>
</evidence>
<comment type="caution">
    <text evidence="3">The sequence shown here is derived from an EMBL/GenBank/DDBJ whole genome shotgun (WGS) entry which is preliminary data.</text>
</comment>
<dbReference type="GO" id="GO:0016579">
    <property type="term" value="P:protein deubiquitination"/>
    <property type="evidence" value="ECO:0007669"/>
    <property type="project" value="InterPro"/>
</dbReference>
<reference evidence="3" key="1">
    <citation type="submission" date="2021-01" db="EMBL/GenBank/DDBJ databases">
        <authorList>
            <consortium name="Genoscope - CEA"/>
            <person name="William W."/>
        </authorList>
    </citation>
    <scope>NUCLEOTIDE SEQUENCE</scope>
</reference>
<gene>
    <name evidence="3" type="ORF">PPRIM_AZ9-3.1.T1050023</name>
</gene>
<dbReference type="GO" id="GO:0005634">
    <property type="term" value="C:nucleus"/>
    <property type="evidence" value="ECO:0007669"/>
    <property type="project" value="TreeGrafter"/>
</dbReference>
<dbReference type="InterPro" id="IPR018200">
    <property type="entry name" value="USP_CS"/>
</dbReference>
<dbReference type="AlphaFoldDB" id="A0A8S1P3Y8"/>
<dbReference type="InterPro" id="IPR001394">
    <property type="entry name" value="Peptidase_C19_UCH"/>
</dbReference>
<feature type="region of interest" description="Disordered" evidence="1">
    <location>
        <begin position="343"/>
        <end position="370"/>
    </location>
</feature>
<dbReference type="EMBL" id="CAJJDM010000108">
    <property type="protein sequence ID" value="CAD8097762.1"/>
    <property type="molecule type" value="Genomic_DNA"/>
</dbReference>
<dbReference type="PROSITE" id="PS50235">
    <property type="entry name" value="USP_3"/>
    <property type="match status" value="1"/>
</dbReference>
<keyword evidence="4" id="KW-1185">Reference proteome</keyword>
<evidence type="ECO:0000256" key="1">
    <source>
        <dbReference type="SAM" id="MobiDB-lite"/>
    </source>
</evidence>
<sequence length="375" mass="43948">MYFRGLENLGNTCYMNSFIQALHLCSDFRQQVLDFEINRIVVQLKDYTQTKQVGNKPNIGLLLSLQKLFALLSFSSRDSINPIQFRMTLPDQFKNNYNQHDANEFGKILLDEIETSLKKLKIYENLIKDSFQGQIEWTIECLNCNKVVKTQEDILDLSLSIPNANSIRLEELIEENCKPEIMDGDNQYQCDNCNSKTNAKRHFTIKKTAKNFIISLNRFDFKHSGNAKILTKVEIPNKIQINQQNLYLQAVIVHSGAQINYGHYFTLSRYTLLNDEQICRYPSIQTALQNLYIQQTPYILFYKTDYPYQVAKIKTTFLKNIIDQDNQNYLIFKQQKQQQQQQMFQNQQNFNSRNDEDDDDNGQQGSQGVQNRIIF</sequence>
<accession>A0A8S1P3Y8</accession>
<dbReference type="PANTHER" id="PTHR24006">
    <property type="entry name" value="UBIQUITIN CARBOXYL-TERMINAL HYDROLASE"/>
    <property type="match status" value="1"/>
</dbReference>
<protein>
    <recommendedName>
        <fullName evidence="2">USP domain-containing protein</fullName>
    </recommendedName>
</protein>
<feature type="domain" description="USP" evidence="2">
    <location>
        <begin position="4"/>
        <end position="305"/>
    </location>
</feature>
<dbReference type="Pfam" id="PF00443">
    <property type="entry name" value="UCH"/>
    <property type="match status" value="1"/>
</dbReference>
<dbReference type="Proteomes" id="UP000688137">
    <property type="component" value="Unassembled WGS sequence"/>
</dbReference>
<organism evidence="3 4">
    <name type="scientific">Paramecium primaurelia</name>
    <dbReference type="NCBI Taxonomy" id="5886"/>
    <lineage>
        <taxon>Eukaryota</taxon>
        <taxon>Sar</taxon>
        <taxon>Alveolata</taxon>
        <taxon>Ciliophora</taxon>
        <taxon>Intramacronucleata</taxon>
        <taxon>Oligohymenophorea</taxon>
        <taxon>Peniculida</taxon>
        <taxon>Parameciidae</taxon>
        <taxon>Paramecium</taxon>
    </lineage>
</organism>
<dbReference type="PROSITE" id="PS00972">
    <property type="entry name" value="USP_1"/>
    <property type="match status" value="1"/>
</dbReference>